<dbReference type="Gene3D" id="3.40.50.2300">
    <property type="match status" value="1"/>
</dbReference>
<dbReference type="Proteomes" id="UP000292372">
    <property type="component" value="Unassembled WGS sequence"/>
</dbReference>
<reference evidence="3 4" key="1">
    <citation type="journal article" date="2015" name="Int. J. Syst. Evol. Microbiol.">
        <title>Hyunsoonleella pacifica sp. nov., isolated from seawater of South Pacific Gyre.</title>
        <authorList>
            <person name="Gao X."/>
            <person name="Zhang Z."/>
            <person name="Dai X."/>
            <person name="Zhang X.H."/>
        </authorList>
    </citation>
    <scope>NUCLEOTIDE SEQUENCE [LARGE SCALE GENOMIC DNA]</scope>
    <source>
        <strain evidence="3 4">SW033</strain>
    </source>
</reference>
<dbReference type="SMART" id="SM00448">
    <property type="entry name" value="REC"/>
    <property type="match status" value="1"/>
</dbReference>
<organism evidence="3 4">
    <name type="scientific">Hyunsoonleella pacifica</name>
    <dbReference type="NCBI Taxonomy" id="1080224"/>
    <lineage>
        <taxon>Bacteria</taxon>
        <taxon>Pseudomonadati</taxon>
        <taxon>Bacteroidota</taxon>
        <taxon>Flavobacteriia</taxon>
        <taxon>Flavobacteriales</taxon>
        <taxon>Flavobacteriaceae</taxon>
    </lineage>
</organism>
<dbReference type="PANTHER" id="PTHR44520">
    <property type="entry name" value="RESPONSE REGULATOR RCP1-RELATED"/>
    <property type="match status" value="1"/>
</dbReference>
<feature type="modified residue" description="4-aspartylphosphate" evidence="1">
    <location>
        <position position="67"/>
    </location>
</feature>
<name>A0A4Q9FNV7_9FLAO</name>
<dbReference type="GO" id="GO:0000160">
    <property type="term" value="P:phosphorelay signal transduction system"/>
    <property type="evidence" value="ECO:0007669"/>
    <property type="project" value="InterPro"/>
</dbReference>
<dbReference type="Pfam" id="PF00072">
    <property type="entry name" value="Response_reg"/>
    <property type="match status" value="1"/>
</dbReference>
<keyword evidence="4" id="KW-1185">Reference proteome</keyword>
<keyword evidence="1" id="KW-0597">Phosphoprotein</keyword>
<accession>A0A4Q9FNV7</accession>
<evidence type="ECO:0000259" key="2">
    <source>
        <dbReference type="PROSITE" id="PS50110"/>
    </source>
</evidence>
<evidence type="ECO:0000313" key="4">
    <source>
        <dbReference type="Proteomes" id="UP000292372"/>
    </source>
</evidence>
<comment type="caution">
    <text evidence="3">The sequence shown here is derived from an EMBL/GenBank/DDBJ whole genome shotgun (WGS) entry which is preliminary data.</text>
</comment>
<dbReference type="InterPro" id="IPR001789">
    <property type="entry name" value="Sig_transdc_resp-reg_receiver"/>
</dbReference>
<dbReference type="PANTHER" id="PTHR44520:SF2">
    <property type="entry name" value="RESPONSE REGULATOR RCP1"/>
    <property type="match status" value="1"/>
</dbReference>
<proteinExistence type="predicted"/>
<gene>
    <name evidence="3" type="ORF">EYD46_07000</name>
</gene>
<dbReference type="PROSITE" id="PS50110">
    <property type="entry name" value="RESPONSE_REGULATORY"/>
    <property type="match status" value="1"/>
</dbReference>
<protein>
    <submittedName>
        <fullName evidence="3">Response regulator</fullName>
    </submittedName>
</protein>
<evidence type="ECO:0000313" key="3">
    <source>
        <dbReference type="EMBL" id="TBN16385.1"/>
    </source>
</evidence>
<feature type="domain" description="Response regulatory" evidence="2">
    <location>
        <begin position="8"/>
        <end position="137"/>
    </location>
</feature>
<dbReference type="RefSeq" id="WP_130936368.1">
    <property type="nucleotide sequence ID" value="NZ_BMEE01000002.1"/>
</dbReference>
<dbReference type="InterPro" id="IPR052893">
    <property type="entry name" value="TCS_response_regulator"/>
</dbReference>
<evidence type="ECO:0000256" key="1">
    <source>
        <dbReference type="PROSITE-ProRule" id="PRU00169"/>
    </source>
</evidence>
<dbReference type="EMBL" id="SIRS01000003">
    <property type="protein sequence ID" value="TBN16385.1"/>
    <property type="molecule type" value="Genomic_DNA"/>
</dbReference>
<dbReference type="AlphaFoldDB" id="A0A4Q9FNV7"/>
<dbReference type="OrthoDB" id="673128at2"/>
<dbReference type="InterPro" id="IPR011006">
    <property type="entry name" value="CheY-like_superfamily"/>
</dbReference>
<dbReference type="SUPFAM" id="SSF52172">
    <property type="entry name" value="CheY-like"/>
    <property type="match status" value="1"/>
</dbReference>
<sequence>MTPSKVKLACIIDDDSIYINLLKKIIQTKKLCSDLIIFNNGQQSINYFEDKLRDSEYNNIPEIIFLDLNMPIMDGWEFLKKFKLIKNKLKKEVSLYVVSSSINPADISKAKSFPEVYDYLSKPVHIKDLEAIFSKTI</sequence>